<organism evidence="3 4">
    <name type="scientific">Guptibacillus hwajinpoensis</name>
    <dbReference type="NCBI Taxonomy" id="208199"/>
    <lineage>
        <taxon>Bacteria</taxon>
        <taxon>Bacillati</taxon>
        <taxon>Bacillota</taxon>
        <taxon>Bacilli</taxon>
        <taxon>Bacillales</taxon>
        <taxon>Guptibacillaceae</taxon>
        <taxon>Guptibacillus</taxon>
    </lineage>
</organism>
<evidence type="ECO:0000313" key="4">
    <source>
        <dbReference type="Proteomes" id="UP001226720"/>
    </source>
</evidence>
<evidence type="ECO:0000259" key="2">
    <source>
        <dbReference type="Pfam" id="PF08977"/>
    </source>
</evidence>
<dbReference type="InterPro" id="IPR015050">
    <property type="entry name" value="BofC_C"/>
</dbReference>
<feature type="domain" description="Bypass of forespore C C-terminal" evidence="1">
    <location>
        <begin position="101"/>
        <end position="172"/>
    </location>
</feature>
<proteinExistence type="predicted"/>
<evidence type="ECO:0000313" key="3">
    <source>
        <dbReference type="EMBL" id="MDQ0481460.1"/>
    </source>
</evidence>
<keyword evidence="4" id="KW-1185">Reference proteome</keyword>
<dbReference type="Gene3D" id="3.30.70.1740">
    <property type="entry name" value="Bypass-of-forespore C, C-terminal domain"/>
    <property type="match status" value="1"/>
</dbReference>
<dbReference type="GeneID" id="301326398"/>
<comment type="caution">
    <text evidence="3">The sequence shown here is derived from an EMBL/GenBank/DDBJ whole genome shotgun (WGS) entry which is preliminary data.</text>
</comment>
<accession>A0ABU0JWI8</accession>
<protein>
    <submittedName>
        <fullName evidence="3">Forespore regulator of the sigma-K checkpoint</fullName>
    </submittedName>
</protein>
<dbReference type="InterPro" id="IPR015071">
    <property type="entry name" value="BOFC_N"/>
</dbReference>
<name>A0ABU0JWI8_9BACL</name>
<dbReference type="Pfam" id="PF08955">
    <property type="entry name" value="BofC_C"/>
    <property type="match status" value="1"/>
</dbReference>
<evidence type="ECO:0000259" key="1">
    <source>
        <dbReference type="Pfam" id="PF08955"/>
    </source>
</evidence>
<dbReference type="Gene3D" id="3.10.20.420">
    <property type="entry name" value="Bypass-of-forespore C, N-terminal domain"/>
    <property type="match status" value="1"/>
</dbReference>
<dbReference type="Proteomes" id="UP001226720">
    <property type="component" value="Unassembled WGS sequence"/>
</dbReference>
<sequence>MKNLYPIIWLVLLMTIGGASVLANEANDGIRTENSKASLQHEVNGPLEVEVILRTNYADGVSTKQTVDETIWAMEDFWSEYANWQLVDQEEGRMIFERNIEDISPASKESGHFGLTEDGILSIFDGSPSDEKVIQTFFQIDVGKLESSRREQLMDGIPVESWYHFESMLQTFYKVKTAKPVQ</sequence>
<dbReference type="EMBL" id="JAUSWM010000001">
    <property type="protein sequence ID" value="MDQ0481460.1"/>
    <property type="molecule type" value="Genomic_DNA"/>
</dbReference>
<dbReference type="Pfam" id="PF08977">
    <property type="entry name" value="BOFC_N"/>
    <property type="match status" value="1"/>
</dbReference>
<dbReference type="InterPro" id="IPR038117">
    <property type="entry name" value="BofC_C_sf"/>
</dbReference>
<dbReference type="RefSeq" id="WP_301551008.1">
    <property type="nucleotide sequence ID" value="NZ_JAQRMZ010000002.1"/>
</dbReference>
<feature type="domain" description="Bypass-of-forespore C N-terminal" evidence="2">
    <location>
        <begin position="49"/>
        <end position="98"/>
    </location>
</feature>
<gene>
    <name evidence="3" type="ORF">QO000_000413</name>
</gene>
<dbReference type="InterPro" id="IPR038118">
    <property type="entry name" value="BOFC_N_sf"/>
</dbReference>
<reference evidence="3" key="1">
    <citation type="submission" date="2023-07" db="EMBL/GenBank/DDBJ databases">
        <title>Genomic Encyclopedia of Type Strains, Phase IV (KMG-IV): sequencing the most valuable type-strain genomes for metagenomic binning, comparative biology and taxonomic classification.</title>
        <authorList>
            <person name="Goeker M."/>
        </authorList>
    </citation>
    <scope>NUCLEOTIDE SEQUENCE [LARGE SCALE GENOMIC DNA]</scope>
    <source>
        <strain evidence="3">JSM 076093</strain>
    </source>
</reference>